<dbReference type="GeneID" id="66117072"/>
<reference evidence="2" key="1">
    <citation type="submission" date="2021-03" db="EMBL/GenBank/DDBJ databases">
        <authorList>
            <person name="Palmer J.M."/>
        </authorList>
    </citation>
    <scope>NUCLEOTIDE SEQUENCE</scope>
    <source>
        <strain evidence="2">ARV_011</strain>
    </source>
</reference>
<dbReference type="AlphaFoldDB" id="A0A9P7VD81"/>
<name>A0A9P7VD81_9ASCO</name>
<gene>
    <name evidence="2" type="ORF">KQ657_003698</name>
</gene>
<feature type="region of interest" description="Disordered" evidence="1">
    <location>
        <begin position="44"/>
        <end position="75"/>
    </location>
</feature>
<protein>
    <submittedName>
        <fullName evidence="2">Uncharacterized protein</fullName>
    </submittedName>
</protein>
<evidence type="ECO:0000256" key="1">
    <source>
        <dbReference type="SAM" id="MobiDB-lite"/>
    </source>
</evidence>
<dbReference type="EMBL" id="JAHMUF010000004">
    <property type="protein sequence ID" value="KAG7195174.1"/>
    <property type="molecule type" value="Genomic_DNA"/>
</dbReference>
<keyword evidence="3" id="KW-1185">Reference proteome</keyword>
<comment type="caution">
    <text evidence="2">The sequence shown here is derived from an EMBL/GenBank/DDBJ whole genome shotgun (WGS) entry which is preliminary data.</text>
</comment>
<dbReference type="OrthoDB" id="545910at2759"/>
<dbReference type="RefSeq" id="XP_043050721.1">
    <property type="nucleotide sequence ID" value="XM_043194397.1"/>
</dbReference>
<dbReference type="Proteomes" id="UP000790833">
    <property type="component" value="Unassembled WGS sequence"/>
</dbReference>
<organism evidence="2 3">
    <name type="scientific">Scheffersomyces spartinae</name>
    <dbReference type="NCBI Taxonomy" id="45513"/>
    <lineage>
        <taxon>Eukaryota</taxon>
        <taxon>Fungi</taxon>
        <taxon>Dikarya</taxon>
        <taxon>Ascomycota</taxon>
        <taxon>Saccharomycotina</taxon>
        <taxon>Pichiomycetes</taxon>
        <taxon>Debaryomycetaceae</taxon>
        <taxon>Scheffersomyces</taxon>
    </lineage>
</organism>
<evidence type="ECO:0000313" key="2">
    <source>
        <dbReference type="EMBL" id="KAG7195174.1"/>
    </source>
</evidence>
<sequence>MAESIKVRMLLASYPLYDKKVLEELLQSCGGSVEKTRLLLGANSATEKRKHQEIESNDKDVKRETPYTASTDNINDTISANVNGFTSPAKANSKYQSSITPMLKKTRTILSTNSLLIPETNNPKTIRIYTPQQVQEYLGTYVEMYKSFLPDDLASRVLDHLMLPEVKKGAKPAEFHLFDNDCVSLHSTLVAHSKRSPDELFLDRLVYNGKKRVSTMYNDDMEEASSLISKFLNQEVIPKNKRLPFQSLKPWDSHYTVINYYKDMQNSFE</sequence>
<evidence type="ECO:0000313" key="3">
    <source>
        <dbReference type="Proteomes" id="UP000790833"/>
    </source>
</evidence>
<accession>A0A9P7VD81</accession>
<feature type="compositionally biased region" description="Basic and acidic residues" evidence="1">
    <location>
        <begin position="46"/>
        <end position="65"/>
    </location>
</feature>
<proteinExistence type="predicted"/>